<dbReference type="RefSeq" id="WP_284305047.1">
    <property type="nucleotide sequence ID" value="NZ_BSUO01000001.1"/>
</dbReference>
<comment type="caution">
    <text evidence="1">The sequence shown here is derived from an EMBL/GenBank/DDBJ whole genome shotgun (WGS) entry which is preliminary data.</text>
</comment>
<evidence type="ECO:0000313" key="1">
    <source>
        <dbReference type="EMBL" id="GMA41500.1"/>
    </source>
</evidence>
<gene>
    <name evidence="1" type="ORF">GCM10025883_35450</name>
</gene>
<name>A0ABQ6IUB6_9MICO</name>
<dbReference type="EMBL" id="BSUO01000001">
    <property type="protein sequence ID" value="GMA41500.1"/>
    <property type="molecule type" value="Genomic_DNA"/>
</dbReference>
<evidence type="ECO:0000313" key="2">
    <source>
        <dbReference type="Proteomes" id="UP001157126"/>
    </source>
</evidence>
<keyword evidence="2" id="KW-1185">Reference proteome</keyword>
<protein>
    <submittedName>
        <fullName evidence="1">Uncharacterized protein</fullName>
    </submittedName>
</protein>
<organism evidence="1 2">
    <name type="scientific">Mobilicoccus caccae</name>
    <dbReference type="NCBI Taxonomy" id="1859295"/>
    <lineage>
        <taxon>Bacteria</taxon>
        <taxon>Bacillati</taxon>
        <taxon>Actinomycetota</taxon>
        <taxon>Actinomycetes</taxon>
        <taxon>Micrococcales</taxon>
        <taxon>Dermatophilaceae</taxon>
        <taxon>Mobilicoccus</taxon>
    </lineage>
</organism>
<accession>A0ABQ6IUB6</accession>
<dbReference type="Proteomes" id="UP001157126">
    <property type="component" value="Unassembled WGS sequence"/>
</dbReference>
<proteinExistence type="predicted"/>
<reference evidence="2" key="1">
    <citation type="journal article" date="2019" name="Int. J. Syst. Evol. Microbiol.">
        <title>The Global Catalogue of Microorganisms (GCM) 10K type strain sequencing project: providing services to taxonomists for standard genome sequencing and annotation.</title>
        <authorList>
            <consortium name="The Broad Institute Genomics Platform"/>
            <consortium name="The Broad Institute Genome Sequencing Center for Infectious Disease"/>
            <person name="Wu L."/>
            <person name="Ma J."/>
        </authorList>
    </citation>
    <scope>NUCLEOTIDE SEQUENCE [LARGE SCALE GENOMIC DNA]</scope>
    <source>
        <strain evidence="2">NBRC 113072</strain>
    </source>
</reference>
<sequence>MAERIREALEDAFEQEVRDVLRGGGDAPVHRLHDYLTGVGDHHEPRVRLLFELVEDGTLDLSGELADVPATCFFLGDAVRYQRSLEDWARLLGPARPYAEGGAFGGDVLELWSAGDLMWRADRARAQASRDFLSLLLEEPVRLLRARVRPEDLRVLAVDIWSGRDAHRVVVAPGELDAELIEDGVVVPTDRPLAPLPRLAARS</sequence>